<dbReference type="Pfam" id="PF02668">
    <property type="entry name" value="TauD"/>
    <property type="match status" value="1"/>
</dbReference>
<sequence>MAPSLASPVAPCELRPSIHEANSYTPTVPAAGLSGNNTNINRHFSAINNVNFNSAAETHHSATQPRNVEGQADLQDENFADPAKTWNPDSRVYNSRRLQQRRAETTRVAVPLPQGFPAQINPASPLVWSGHDLVEHEYLRHLEKQDIKEIESALEHFKSLNLPVSGVSRTTFPLPELGPKMISLAQKLYGDNNGRGFFILRGLDPKKYDPTDNVIIYVGVSCYVAERRGTQDEKNNCLLHLTDLGATVAPDDVRQAPYSNVPQPFHTDTADLLALYTLQPAAQGGRSLLASSWRVYNSLASSHIDTLAKCNWAFDTFGRKPAYEMRPLLHAIPIESSTDGTPNAIPFNEPNTRVLLSYSRRPLTGSPVSPRTPGIPALTTTQIDALDTVHFTAAAHSIAINLQAGDIQYWNNFALLHAREGFQDDAEQRRHLLRLWLRDENRTREWGGIPKECKLPWDEAFEGEGEEVWPIEPVREHGFVTEQRRSSGHA</sequence>
<dbReference type="PANTHER" id="PTHR10696:SF54">
    <property type="entry name" value="FAMILY OXIDOREDUCTASE, PUTATIVE (AFU_ORTHOLOGUE AFUA_4G13850)-RELATED"/>
    <property type="match status" value="1"/>
</dbReference>
<gene>
    <name evidence="3" type="ORF">FN846DRAFT_923705</name>
</gene>
<dbReference type="AlphaFoldDB" id="A0A5J5EDM5"/>
<reference evidence="3 4" key="1">
    <citation type="submission" date="2019-09" db="EMBL/GenBank/DDBJ databases">
        <title>Draft genome of the ectomycorrhizal ascomycete Sphaerosporella brunnea.</title>
        <authorList>
            <consortium name="DOE Joint Genome Institute"/>
            <person name="Benucci G.M."/>
            <person name="Marozzi G."/>
            <person name="Antonielli L."/>
            <person name="Sanchez S."/>
            <person name="Marco P."/>
            <person name="Wang X."/>
            <person name="Falini L.B."/>
            <person name="Barry K."/>
            <person name="Haridas S."/>
            <person name="Lipzen A."/>
            <person name="Labutti K."/>
            <person name="Grigoriev I.V."/>
            <person name="Murat C."/>
            <person name="Martin F."/>
            <person name="Albertini E."/>
            <person name="Donnini D."/>
            <person name="Bonito G."/>
        </authorList>
    </citation>
    <scope>NUCLEOTIDE SEQUENCE [LARGE SCALE GENOMIC DNA]</scope>
    <source>
        <strain evidence="3 4">Sb_GMNB300</strain>
    </source>
</reference>
<dbReference type="InParanoid" id="A0A5J5EDM5"/>
<organism evidence="3 4">
    <name type="scientific">Sphaerosporella brunnea</name>
    <dbReference type="NCBI Taxonomy" id="1250544"/>
    <lineage>
        <taxon>Eukaryota</taxon>
        <taxon>Fungi</taxon>
        <taxon>Dikarya</taxon>
        <taxon>Ascomycota</taxon>
        <taxon>Pezizomycotina</taxon>
        <taxon>Pezizomycetes</taxon>
        <taxon>Pezizales</taxon>
        <taxon>Pyronemataceae</taxon>
        <taxon>Sphaerosporella</taxon>
    </lineage>
</organism>
<accession>A0A5J5EDM5</accession>
<evidence type="ECO:0000313" key="3">
    <source>
        <dbReference type="EMBL" id="KAA8893380.1"/>
    </source>
</evidence>
<keyword evidence="1" id="KW-0560">Oxidoreductase</keyword>
<dbReference type="Proteomes" id="UP000326924">
    <property type="component" value="Unassembled WGS sequence"/>
</dbReference>
<evidence type="ECO:0000256" key="1">
    <source>
        <dbReference type="ARBA" id="ARBA00023002"/>
    </source>
</evidence>
<dbReference type="SUPFAM" id="SSF51197">
    <property type="entry name" value="Clavaminate synthase-like"/>
    <property type="match status" value="1"/>
</dbReference>
<protein>
    <recommendedName>
        <fullName evidence="2">TauD/TfdA-like domain-containing protein</fullName>
    </recommendedName>
</protein>
<proteinExistence type="predicted"/>
<name>A0A5J5EDM5_9PEZI</name>
<dbReference type="EMBL" id="VXIS01000453">
    <property type="protein sequence ID" value="KAA8893380.1"/>
    <property type="molecule type" value="Genomic_DNA"/>
</dbReference>
<feature type="domain" description="TauD/TfdA-like" evidence="2">
    <location>
        <begin position="189"/>
        <end position="436"/>
    </location>
</feature>
<dbReference type="GO" id="GO:0016491">
    <property type="term" value="F:oxidoreductase activity"/>
    <property type="evidence" value="ECO:0007669"/>
    <property type="project" value="UniProtKB-KW"/>
</dbReference>
<comment type="caution">
    <text evidence="3">The sequence shown here is derived from an EMBL/GenBank/DDBJ whole genome shotgun (WGS) entry which is preliminary data.</text>
</comment>
<evidence type="ECO:0000313" key="4">
    <source>
        <dbReference type="Proteomes" id="UP000326924"/>
    </source>
</evidence>
<evidence type="ECO:0000259" key="2">
    <source>
        <dbReference type="Pfam" id="PF02668"/>
    </source>
</evidence>
<dbReference type="InterPro" id="IPR050411">
    <property type="entry name" value="AlphaKG_dependent_hydroxylases"/>
</dbReference>
<dbReference type="PANTHER" id="PTHR10696">
    <property type="entry name" value="GAMMA-BUTYROBETAINE HYDROXYLASE-RELATED"/>
    <property type="match status" value="1"/>
</dbReference>
<dbReference type="InterPro" id="IPR003819">
    <property type="entry name" value="TauD/TfdA-like"/>
</dbReference>
<dbReference type="InterPro" id="IPR042098">
    <property type="entry name" value="TauD-like_sf"/>
</dbReference>
<keyword evidence="4" id="KW-1185">Reference proteome</keyword>
<dbReference type="Gene3D" id="3.60.130.10">
    <property type="entry name" value="Clavaminate synthase-like"/>
    <property type="match status" value="1"/>
</dbReference>
<dbReference type="OrthoDB" id="272271at2759"/>